<dbReference type="EMBL" id="JAATIQ010000089">
    <property type="protein sequence ID" value="KAF4384799.1"/>
    <property type="molecule type" value="Genomic_DNA"/>
</dbReference>
<dbReference type="PANTHER" id="PTHR31972">
    <property type="entry name" value="EXPRESSED PROTEIN"/>
    <property type="match status" value="1"/>
</dbReference>
<dbReference type="AlphaFoldDB" id="A0A7J6GRW1"/>
<organism evidence="1 2">
    <name type="scientific">Cannabis sativa</name>
    <name type="common">Hemp</name>
    <name type="synonym">Marijuana</name>
    <dbReference type="NCBI Taxonomy" id="3483"/>
    <lineage>
        <taxon>Eukaryota</taxon>
        <taxon>Viridiplantae</taxon>
        <taxon>Streptophyta</taxon>
        <taxon>Embryophyta</taxon>
        <taxon>Tracheophyta</taxon>
        <taxon>Spermatophyta</taxon>
        <taxon>Magnoliopsida</taxon>
        <taxon>eudicotyledons</taxon>
        <taxon>Gunneridae</taxon>
        <taxon>Pentapetalae</taxon>
        <taxon>rosids</taxon>
        <taxon>fabids</taxon>
        <taxon>Rosales</taxon>
        <taxon>Cannabaceae</taxon>
        <taxon>Cannabis</taxon>
    </lineage>
</organism>
<keyword evidence="2" id="KW-1185">Reference proteome</keyword>
<dbReference type="Pfam" id="PF05910">
    <property type="entry name" value="DUF868"/>
    <property type="match status" value="1"/>
</dbReference>
<proteinExistence type="predicted"/>
<name>A0A7J6GRW1_CANSA</name>
<gene>
    <name evidence="1" type="ORF">G4B88_000195</name>
</gene>
<accession>A0A7J6GRW1</accession>
<sequence>MLGNMKKFFVVNFTSEDNNTGTFYVTRTIIKYTMLYSLGYCCTNLLFIRHKKKEVEYVNLKFEFVVGESLAPNFNFMDPTITIIIIPTPCYPIVKGIMRNIATCYNEHATKVSDSYCSGSSNLSYLNPKLNHSSIPNQVTCIYKANLSNQTQVLITLTWFSNLAPGIRVTQELKHSEFKRLWKKKGTETFRSSAKYGIGPEPVNGFYVVVLVEKEMVLILGDKQANIDEIDRVSKTKSLLVSRSEKFSGHYCVYSTKAQFSDNGMIHEIVVKCGKEKDGLNDHDDHSCEEEEEEEVKRKGSKVFSPVLSVCIDRKTIFQERKLRWNFRGNHAIFLDGLVVDLMWDVHDWFFNTTSGCAVFMFRTRSGFHTRLWLEDTILDQKKDQEETAQFSLLICACKNSH</sequence>
<dbReference type="InterPro" id="IPR008586">
    <property type="entry name" value="DUF868_pln"/>
</dbReference>
<evidence type="ECO:0000313" key="1">
    <source>
        <dbReference type="EMBL" id="KAF4384799.1"/>
    </source>
</evidence>
<reference evidence="1 2" key="1">
    <citation type="journal article" date="2020" name="bioRxiv">
        <title>Sequence and annotation of 42 cannabis genomes reveals extensive copy number variation in cannabinoid synthesis and pathogen resistance genes.</title>
        <authorList>
            <person name="Mckernan K.J."/>
            <person name="Helbert Y."/>
            <person name="Kane L.T."/>
            <person name="Ebling H."/>
            <person name="Zhang L."/>
            <person name="Liu B."/>
            <person name="Eaton Z."/>
            <person name="Mclaughlin S."/>
            <person name="Kingan S."/>
            <person name="Baybayan P."/>
            <person name="Concepcion G."/>
            <person name="Jordan M."/>
            <person name="Riva A."/>
            <person name="Barbazuk W."/>
            <person name="Harkins T."/>
        </authorList>
    </citation>
    <scope>NUCLEOTIDE SEQUENCE [LARGE SCALE GENOMIC DNA]</scope>
    <source>
        <strain evidence="2">cv. Jamaican Lion 4</strain>
        <tissue evidence="1">Leaf</tissue>
    </source>
</reference>
<protein>
    <submittedName>
        <fullName evidence="1">Uncharacterized protein</fullName>
    </submittedName>
</protein>
<comment type="caution">
    <text evidence="1">The sequence shown here is derived from an EMBL/GenBank/DDBJ whole genome shotgun (WGS) entry which is preliminary data.</text>
</comment>
<evidence type="ECO:0000313" key="2">
    <source>
        <dbReference type="Proteomes" id="UP000583929"/>
    </source>
</evidence>
<dbReference type="PANTHER" id="PTHR31972:SF16">
    <property type="entry name" value="FAMILY PROTEIN, PUTATIVE (DUF868)-RELATED"/>
    <property type="match status" value="1"/>
</dbReference>
<dbReference type="Proteomes" id="UP000583929">
    <property type="component" value="Unassembled WGS sequence"/>
</dbReference>